<keyword evidence="2" id="KW-1185">Reference proteome</keyword>
<dbReference type="Proteomes" id="UP001165064">
    <property type="component" value="Unassembled WGS sequence"/>
</dbReference>
<comment type="caution">
    <text evidence="1">The sequence shown here is derived from an EMBL/GenBank/DDBJ whole genome shotgun (WGS) entry which is preliminary data.</text>
</comment>
<organism evidence="1 2">
    <name type="scientific">Ambrosiozyma monospora</name>
    <name type="common">Yeast</name>
    <name type="synonym">Endomycopsis monosporus</name>
    <dbReference type="NCBI Taxonomy" id="43982"/>
    <lineage>
        <taxon>Eukaryota</taxon>
        <taxon>Fungi</taxon>
        <taxon>Dikarya</taxon>
        <taxon>Ascomycota</taxon>
        <taxon>Saccharomycotina</taxon>
        <taxon>Pichiomycetes</taxon>
        <taxon>Pichiales</taxon>
        <taxon>Pichiaceae</taxon>
        <taxon>Ambrosiozyma</taxon>
    </lineage>
</organism>
<name>A0ACB5SU99_AMBMO</name>
<accession>A0ACB5SU99</accession>
<gene>
    <name evidence="1" type="ORF">Amon02_000113400</name>
</gene>
<dbReference type="EMBL" id="BSXS01000511">
    <property type="protein sequence ID" value="GME72792.1"/>
    <property type="molecule type" value="Genomic_DNA"/>
</dbReference>
<evidence type="ECO:0000313" key="1">
    <source>
        <dbReference type="EMBL" id="GME72792.1"/>
    </source>
</evidence>
<protein>
    <submittedName>
        <fullName evidence="1">Unnamed protein product</fullName>
    </submittedName>
</protein>
<proteinExistence type="predicted"/>
<evidence type="ECO:0000313" key="2">
    <source>
        <dbReference type="Proteomes" id="UP001165064"/>
    </source>
</evidence>
<sequence>MDINKNTQPDSETTTIQDILSILQPYQFKSTLIPKEASQLTYKLIEKLMIYNCDKFTLRIISRYLSKQTYEDLVTERVINHYCGYPTCKYQNSNRIKEVQLNSLVSKLKLPRSYNTKFCCKAHYQCSEFYKKQLSYDALFARSNLNLPFDHEDAFETCVILLDDYFDTSTNSDERADVSTTTTTKCRVDDVLSLLHEMRLEDPQMETDELINHFQTVNIIENQGLQKSSNVYGDPNGYSYPISH</sequence>
<reference evidence="1" key="1">
    <citation type="submission" date="2023-04" db="EMBL/GenBank/DDBJ databases">
        <title>Ambrosiozyma monospora NBRC 10751.</title>
        <authorList>
            <person name="Ichikawa N."/>
            <person name="Sato H."/>
            <person name="Tonouchi N."/>
        </authorList>
    </citation>
    <scope>NUCLEOTIDE SEQUENCE</scope>
    <source>
        <strain evidence="1">NBRC 10751</strain>
    </source>
</reference>